<dbReference type="RefSeq" id="WP_258812198.1">
    <property type="nucleotide sequence ID" value="NZ_JANUGU010000004.1"/>
</dbReference>
<evidence type="ECO:0000313" key="7">
    <source>
        <dbReference type="Proteomes" id="UP001204621"/>
    </source>
</evidence>
<evidence type="ECO:0000313" key="6">
    <source>
        <dbReference type="EMBL" id="MCS0659005.1"/>
    </source>
</evidence>
<feature type="domain" description="Glycosyltransferase subfamily 4-like N-terminal" evidence="5">
    <location>
        <begin position="32"/>
        <end position="155"/>
    </location>
</feature>
<dbReference type="Pfam" id="PF13439">
    <property type="entry name" value="Glyco_transf_4"/>
    <property type="match status" value="1"/>
</dbReference>
<reference evidence="6 7" key="1">
    <citation type="submission" date="2022-08" db="EMBL/GenBank/DDBJ databases">
        <title>Reclassification of Massilia species as members of the genera Telluria, Duganella, Pseudoduganella, Mokoshia gen. nov. and Zemynaea gen. nov. using orthogonal and non-orthogonal genome-based approaches.</title>
        <authorList>
            <person name="Bowman J.P."/>
        </authorList>
    </citation>
    <scope>NUCLEOTIDE SEQUENCE [LARGE SCALE GENOMIC DNA]</scope>
    <source>
        <strain evidence="6 7">JCM 31606</strain>
    </source>
</reference>
<comment type="similarity">
    <text evidence="1">Belongs to the glycosyltransferase group 1 family. Glycosyltransferase 4 subfamily.</text>
</comment>
<keyword evidence="2" id="KW-0328">Glycosyltransferase</keyword>
<dbReference type="Gene3D" id="3.40.50.2000">
    <property type="entry name" value="Glycogen Phosphorylase B"/>
    <property type="match status" value="2"/>
</dbReference>
<protein>
    <submittedName>
        <fullName evidence="6">Glycosyltransferase family 4 protein</fullName>
    </submittedName>
</protein>
<evidence type="ECO:0000256" key="3">
    <source>
        <dbReference type="ARBA" id="ARBA00022679"/>
    </source>
</evidence>
<proteinExistence type="inferred from homology"/>
<dbReference type="Proteomes" id="UP001204621">
    <property type="component" value="Unassembled WGS sequence"/>
</dbReference>
<evidence type="ECO:0000259" key="5">
    <source>
        <dbReference type="Pfam" id="PF13439"/>
    </source>
</evidence>
<keyword evidence="7" id="KW-1185">Reference proteome</keyword>
<dbReference type="SUPFAM" id="SSF53756">
    <property type="entry name" value="UDP-Glycosyltransferase/glycogen phosphorylase"/>
    <property type="match status" value="1"/>
</dbReference>
<feature type="region of interest" description="Disordered" evidence="4">
    <location>
        <begin position="356"/>
        <end position="381"/>
    </location>
</feature>
<dbReference type="Pfam" id="PF13692">
    <property type="entry name" value="Glyco_trans_1_4"/>
    <property type="match status" value="1"/>
</dbReference>
<dbReference type="CDD" id="cd03801">
    <property type="entry name" value="GT4_PimA-like"/>
    <property type="match status" value="1"/>
</dbReference>
<gene>
    <name evidence="6" type="ORF">NX778_13120</name>
</gene>
<dbReference type="EMBL" id="JANUGU010000004">
    <property type="protein sequence ID" value="MCS0659005.1"/>
    <property type="molecule type" value="Genomic_DNA"/>
</dbReference>
<evidence type="ECO:0000256" key="4">
    <source>
        <dbReference type="SAM" id="MobiDB-lite"/>
    </source>
</evidence>
<dbReference type="PANTHER" id="PTHR12526:SF640">
    <property type="entry name" value="COLANIC ACID BIOSYNTHESIS GLYCOSYLTRANSFERASE WCAL-RELATED"/>
    <property type="match status" value="1"/>
</dbReference>
<dbReference type="PANTHER" id="PTHR12526">
    <property type="entry name" value="GLYCOSYLTRANSFERASE"/>
    <property type="match status" value="1"/>
</dbReference>
<name>A0ABT2CYX5_9BURK</name>
<sequence>MVKEKQIVMLGTRSDAFGGIASVVALYEKQDLFVRQHVVYLPTHSTGSSLTKCILFISSVARFYHLLLQGAISIVHTHVACDMSFWRKAVFLLLARASGIPTILHIHAGHFPEFYEKRCNRAERAIVRYLLDKVQHVVVVSNTLNAWVRSISTQRSVLTIFNPAVIEEKENSPLRDQATLLFLGHLGKAKGTYDLLHAMPKVISAFPDVRLVLCGDGDTAGAQKSIELLGLAEHVQVAGWIDTQSRARWLSKATVLVLPSYAEGLPMSVLEAMAARLPVIATRVGGIPEAINSGSEGLLVEPGDVRALANGIVHLLGNPDQRRMFADSARSKVEHEFSVDKTISSLERLYDQIRRSQARAQARPALGRAPGHRQPDTDRQF</sequence>
<accession>A0ABT2CYX5</accession>
<evidence type="ECO:0000256" key="2">
    <source>
        <dbReference type="ARBA" id="ARBA00022676"/>
    </source>
</evidence>
<organism evidence="6 7">
    <name type="scientific">Massilia terrae</name>
    <dbReference type="NCBI Taxonomy" id="1811224"/>
    <lineage>
        <taxon>Bacteria</taxon>
        <taxon>Pseudomonadati</taxon>
        <taxon>Pseudomonadota</taxon>
        <taxon>Betaproteobacteria</taxon>
        <taxon>Burkholderiales</taxon>
        <taxon>Oxalobacteraceae</taxon>
        <taxon>Telluria group</taxon>
        <taxon>Massilia</taxon>
    </lineage>
</organism>
<evidence type="ECO:0000256" key="1">
    <source>
        <dbReference type="ARBA" id="ARBA00009481"/>
    </source>
</evidence>
<keyword evidence="3" id="KW-0808">Transferase</keyword>
<dbReference type="InterPro" id="IPR028098">
    <property type="entry name" value="Glyco_trans_4-like_N"/>
</dbReference>
<comment type="caution">
    <text evidence="6">The sequence shown here is derived from an EMBL/GenBank/DDBJ whole genome shotgun (WGS) entry which is preliminary data.</text>
</comment>